<evidence type="ECO:0000256" key="1">
    <source>
        <dbReference type="SAM" id="MobiDB-lite"/>
    </source>
</evidence>
<evidence type="ECO:0000313" key="3">
    <source>
        <dbReference type="Proteomes" id="UP000320333"/>
    </source>
</evidence>
<dbReference type="Proteomes" id="UP000320333">
    <property type="component" value="Unassembled WGS sequence"/>
</dbReference>
<evidence type="ECO:0000313" key="2">
    <source>
        <dbReference type="EMBL" id="TPX77014.1"/>
    </source>
</evidence>
<dbReference type="PANTHER" id="PTHR21192">
    <property type="entry name" value="NUCLEAR PROTEIN E3-3"/>
    <property type="match status" value="1"/>
</dbReference>
<dbReference type="Gene3D" id="3.40.1230.10">
    <property type="entry name" value="MTH938-like"/>
    <property type="match status" value="1"/>
</dbReference>
<dbReference type="GO" id="GO:0005743">
    <property type="term" value="C:mitochondrial inner membrane"/>
    <property type="evidence" value="ECO:0007669"/>
    <property type="project" value="TreeGrafter"/>
</dbReference>
<name>A0A507FL21_9FUNG</name>
<gene>
    <name evidence="2" type="ORF">CcCBS67573_g01683</name>
</gene>
<dbReference type="GO" id="GO:0032981">
    <property type="term" value="P:mitochondrial respiratory chain complex I assembly"/>
    <property type="evidence" value="ECO:0007669"/>
    <property type="project" value="TreeGrafter"/>
</dbReference>
<feature type="compositionally biased region" description="Polar residues" evidence="1">
    <location>
        <begin position="20"/>
        <end position="32"/>
    </location>
</feature>
<keyword evidence="3" id="KW-1185">Reference proteome</keyword>
<protein>
    <recommendedName>
        <fullName evidence="4">NADH dehydrogenase [ubiquinone] 1 alpha subcomplex assembly factor 3</fullName>
    </recommendedName>
</protein>
<feature type="region of interest" description="Disordered" evidence="1">
    <location>
        <begin position="20"/>
        <end position="44"/>
    </location>
</feature>
<evidence type="ECO:0008006" key="4">
    <source>
        <dbReference type="Google" id="ProtNLM"/>
    </source>
</evidence>
<dbReference type="STRING" id="246404.A0A507FL21"/>
<organism evidence="2 3">
    <name type="scientific">Chytriomyces confervae</name>
    <dbReference type="NCBI Taxonomy" id="246404"/>
    <lineage>
        <taxon>Eukaryota</taxon>
        <taxon>Fungi</taxon>
        <taxon>Fungi incertae sedis</taxon>
        <taxon>Chytridiomycota</taxon>
        <taxon>Chytridiomycota incertae sedis</taxon>
        <taxon>Chytridiomycetes</taxon>
        <taxon>Chytridiales</taxon>
        <taxon>Chytriomycetaceae</taxon>
        <taxon>Chytriomyces</taxon>
    </lineage>
</organism>
<dbReference type="EMBL" id="QEAP01000030">
    <property type="protein sequence ID" value="TPX77014.1"/>
    <property type="molecule type" value="Genomic_DNA"/>
</dbReference>
<reference evidence="2 3" key="1">
    <citation type="journal article" date="2019" name="Sci. Rep.">
        <title>Comparative genomics of chytrid fungi reveal insights into the obligate biotrophic and pathogenic lifestyle of Synchytrium endobioticum.</title>
        <authorList>
            <person name="van de Vossenberg B.T.L.H."/>
            <person name="Warris S."/>
            <person name="Nguyen H.D.T."/>
            <person name="van Gent-Pelzer M.P.E."/>
            <person name="Joly D.L."/>
            <person name="van de Geest H.C."/>
            <person name="Bonants P.J.M."/>
            <person name="Smith D.S."/>
            <person name="Levesque C.A."/>
            <person name="van der Lee T.A.J."/>
        </authorList>
    </citation>
    <scope>NUCLEOTIDE SEQUENCE [LARGE SCALE GENOMIC DNA]</scope>
    <source>
        <strain evidence="2 3">CBS 675.73</strain>
    </source>
</reference>
<dbReference type="Pfam" id="PF04430">
    <property type="entry name" value="DUF498"/>
    <property type="match status" value="1"/>
</dbReference>
<dbReference type="OrthoDB" id="20681at2759"/>
<accession>A0A507FL21</accession>
<proteinExistence type="predicted"/>
<dbReference type="SUPFAM" id="SSF64076">
    <property type="entry name" value="MTH938-like"/>
    <property type="match status" value="1"/>
</dbReference>
<dbReference type="AlphaFoldDB" id="A0A507FL21"/>
<dbReference type="InterPro" id="IPR007523">
    <property type="entry name" value="NDUFAF3/AAMDC"/>
</dbReference>
<dbReference type="InterPro" id="IPR036748">
    <property type="entry name" value="MTH938-like_sf"/>
</dbReference>
<dbReference type="PANTHER" id="PTHR21192:SF2">
    <property type="entry name" value="NADH DEHYDROGENASE [UBIQUINONE] 1 ALPHA SUBCOMPLEX ASSEMBLY FACTOR 3"/>
    <property type="match status" value="1"/>
</dbReference>
<sequence length="218" mass="23239">MHRTATTLLRARGGSLLPRMTSSIRSYSSNTPKPMDDPPASQSSPMLNILSTPVGAITVSAVGTGTFTVRNTQHTGGVILVNGSVLLWDTPQFGIQANEGPFFVANGVTTTSKVESVGSVFDTWTEAPFKLFEFVHPVPEILVVGTGATMHLMPLHLRKYLNGLGMQIEIMSTRHAASTYNLLTQEGRKVAAALLPVVPTSARTGLPIVTVQTGKKPT</sequence>
<comment type="caution">
    <text evidence="2">The sequence shown here is derived from an EMBL/GenBank/DDBJ whole genome shotgun (WGS) entry which is preliminary data.</text>
</comment>